<dbReference type="GO" id="GO:0005777">
    <property type="term" value="C:peroxisome"/>
    <property type="evidence" value="ECO:0007669"/>
    <property type="project" value="TreeGrafter"/>
</dbReference>
<dbReference type="GO" id="GO:0009898">
    <property type="term" value="C:cytoplasmic side of plasma membrane"/>
    <property type="evidence" value="ECO:0007669"/>
    <property type="project" value="TreeGrafter"/>
</dbReference>
<dbReference type="Proteomes" id="UP000249619">
    <property type="component" value="Unassembled WGS sequence"/>
</dbReference>
<dbReference type="Gene3D" id="3.40.50.12780">
    <property type="entry name" value="N-terminal domain of ligase-like"/>
    <property type="match status" value="1"/>
</dbReference>
<dbReference type="PROSITE" id="PS51257">
    <property type="entry name" value="PROKAR_LIPOPROTEIN"/>
    <property type="match status" value="1"/>
</dbReference>
<dbReference type="Pfam" id="PF13193">
    <property type="entry name" value="AMP-binding_C"/>
    <property type="match status" value="1"/>
</dbReference>
<evidence type="ECO:0000256" key="1">
    <source>
        <dbReference type="ARBA" id="ARBA00006432"/>
    </source>
</evidence>
<dbReference type="Pfam" id="PF00501">
    <property type="entry name" value="AMP-binding"/>
    <property type="match status" value="1"/>
</dbReference>
<evidence type="ECO:0000256" key="2">
    <source>
        <dbReference type="ARBA" id="ARBA00022598"/>
    </source>
</evidence>
<accession>A0A364NEZ8</accession>
<dbReference type="GO" id="GO:0016787">
    <property type="term" value="F:hydrolase activity"/>
    <property type="evidence" value="ECO:0007669"/>
    <property type="project" value="UniProtKB-KW"/>
</dbReference>
<dbReference type="AlphaFoldDB" id="A0A364NEZ8"/>
<feature type="signal peptide" evidence="5">
    <location>
        <begin position="1"/>
        <end position="20"/>
    </location>
</feature>
<dbReference type="GO" id="GO:0005811">
    <property type="term" value="C:lipid droplet"/>
    <property type="evidence" value="ECO:0007669"/>
    <property type="project" value="TreeGrafter"/>
</dbReference>
<dbReference type="EMBL" id="QGDH01000009">
    <property type="protein sequence ID" value="RAR15671.1"/>
    <property type="molecule type" value="Genomic_DNA"/>
</dbReference>
<organism evidence="8 9">
    <name type="scientific">Stemphylium lycopersici</name>
    <name type="common">Tomato gray leaf spot disease fungus</name>
    <name type="synonym">Thyrospora lycopersici</name>
    <dbReference type="NCBI Taxonomy" id="183478"/>
    <lineage>
        <taxon>Eukaryota</taxon>
        <taxon>Fungi</taxon>
        <taxon>Dikarya</taxon>
        <taxon>Ascomycota</taxon>
        <taxon>Pezizomycotina</taxon>
        <taxon>Dothideomycetes</taxon>
        <taxon>Pleosporomycetidae</taxon>
        <taxon>Pleosporales</taxon>
        <taxon>Pleosporineae</taxon>
        <taxon>Pleosporaceae</taxon>
        <taxon>Stemphylium</taxon>
    </lineage>
</organism>
<dbReference type="PANTHER" id="PTHR43107:SF15">
    <property type="entry name" value="FATTY ACID TRANSPORT PROTEIN 3, ISOFORM A"/>
    <property type="match status" value="1"/>
</dbReference>
<dbReference type="PROSITE" id="PS00455">
    <property type="entry name" value="AMP_BINDING"/>
    <property type="match status" value="1"/>
</dbReference>
<dbReference type="InterPro" id="IPR042099">
    <property type="entry name" value="ANL_N_sf"/>
</dbReference>
<dbReference type="GO" id="GO:0005324">
    <property type="term" value="F:long-chain fatty acid transmembrane transporter activity"/>
    <property type="evidence" value="ECO:0007669"/>
    <property type="project" value="TreeGrafter"/>
</dbReference>
<evidence type="ECO:0000313" key="8">
    <source>
        <dbReference type="EMBL" id="RAR15671.1"/>
    </source>
</evidence>
<dbReference type="InterPro" id="IPR025110">
    <property type="entry name" value="AMP-bd_C"/>
</dbReference>
<evidence type="ECO:0000313" key="9">
    <source>
        <dbReference type="Proteomes" id="UP000249619"/>
    </source>
</evidence>
<sequence>MKFTSVFVTLFLASTAMACANGPYDTNSVCPSNCEGAQRCGDDNHVPCLSTALPYAIPAAAAGLAYLNGRHGFTYDWPLISSLFASTVSGSAHERRDTLNLFYELESHAQSSRADQPWIIFQGNTWTYAQAYDTVLRYGVWLKSKGVEKGDIVAMDFVNSEVFIWVWFGLWSVGAKPAFINYNLTGKPLVHTVKTSTAKLVLVDQEVKDNFSEDALEEQGLTRTDCADKVEYSYELGEDEVPQSVKNQTQPPQAVVEAGAVTQPLAPQRNLEIIVFDDALTSHILTQPPTRFPDSFRSGQKKSSMAMLIYTSGTTGLPKPAVMAWGKCAIAAKFAATWLGLKDNVVYTSMPLYHSSASVLGLCATLRAGSTICLSKKFSHKTFWPEIRASNATVLHYVGETCRYLLSAPPSPLDKQHKIRVAFGNGLRPDVWEPFKQRFGIETICEFYAATEAPGGLFNRSSNTFSSGAIARNGTLGNALMAQRLCIVRMHPESDPPAPVRDPKTGLCQICDANEPGELLGRLDPANISEGFQGYYGNAKATNSKIIRDVKSKGDAYFRSGDLMRWDDEGRFWFVDRIGDTFRWKAENVSTAEVSEAVGKHPAVAEANVYGVQVPGHDGRAGCAAVVFKDAGDGAVSEQVLHSLAKHVRKELPAFAAPIWIRQTREMQLTGTNKQQKHLLQKDGIDPEVVEKEGDVLYWLKDGAYVRFTKGDLERIQGGGVKL</sequence>
<comment type="caution">
    <text evidence="8">The sequence shown here is derived from an EMBL/GenBank/DDBJ whole genome shotgun (WGS) entry which is preliminary data.</text>
</comment>
<evidence type="ECO:0000256" key="5">
    <source>
        <dbReference type="SAM" id="SignalP"/>
    </source>
</evidence>
<feature type="chain" id="PRO_5016874639" evidence="5">
    <location>
        <begin position="21"/>
        <end position="723"/>
    </location>
</feature>
<feature type="domain" description="AMP-binding enzyme C-terminal" evidence="7">
    <location>
        <begin position="593"/>
        <end position="674"/>
    </location>
</feature>
<dbReference type="GO" id="GO:0044539">
    <property type="term" value="P:long-chain fatty acid import into cell"/>
    <property type="evidence" value="ECO:0007669"/>
    <property type="project" value="TreeGrafter"/>
</dbReference>
<dbReference type="GO" id="GO:0005524">
    <property type="term" value="F:ATP binding"/>
    <property type="evidence" value="ECO:0007669"/>
    <property type="project" value="UniProtKB-KW"/>
</dbReference>
<evidence type="ECO:0000256" key="4">
    <source>
        <dbReference type="ARBA" id="ARBA00022840"/>
    </source>
</evidence>
<keyword evidence="9" id="KW-1185">Reference proteome</keyword>
<feature type="domain" description="AMP-dependent synthetase/ligase" evidence="6">
    <location>
        <begin position="108"/>
        <end position="489"/>
    </location>
</feature>
<dbReference type="SUPFAM" id="SSF56801">
    <property type="entry name" value="Acetyl-CoA synthetase-like"/>
    <property type="match status" value="1"/>
</dbReference>
<keyword evidence="5" id="KW-0732">Signal</keyword>
<name>A0A364NEZ8_STELY</name>
<dbReference type="PANTHER" id="PTHR43107">
    <property type="entry name" value="LONG-CHAIN FATTY ACID TRANSPORT PROTEIN"/>
    <property type="match status" value="1"/>
</dbReference>
<proteinExistence type="inferred from homology"/>
<dbReference type="OrthoDB" id="10253869at2759"/>
<evidence type="ECO:0000259" key="7">
    <source>
        <dbReference type="Pfam" id="PF13193"/>
    </source>
</evidence>
<reference evidence="9" key="1">
    <citation type="submission" date="2018-05" db="EMBL/GenBank/DDBJ databases">
        <title>Draft genome sequence of Stemphylium lycopersici strain CIDEFI 213.</title>
        <authorList>
            <person name="Medina R."/>
            <person name="Franco M.E.E."/>
            <person name="Lucentini C.G."/>
            <person name="Saparrat M.C.N."/>
            <person name="Balatti P.A."/>
        </authorList>
    </citation>
    <scope>NUCLEOTIDE SEQUENCE [LARGE SCALE GENOMIC DNA]</scope>
    <source>
        <strain evidence="9">CIDEFI 213</strain>
    </source>
</reference>
<dbReference type="InterPro" id="IPR045851">
    <property type="entry name" value="AMP-bd_C_sf"/>
</dbReference>
<keyword evidence="4" id="KW-0067">ATP-binding</keyword>
<dbReference type="Gene3D" id="3.30.300.30">
    <property type="match status" value="1"/>
</dbReference>
<dbReference type="FunFam" id="3.30.300.30:FF:000002">
    <property type="entry name" value="Long-chain fatty acid transport protein 1"/>
    <property type="match status" value="1"/>
</dbReference>
<dbReference type="EC" id="3.6.3.47" evidence="8"/>
<dbReference type="InterPro" id="IPR020845">
    <property type="entry name" value="AMP-binding_CS"/>
</dbReference>
<dbReference type="GO" id="GO:0004467">
    <property type="term" value="F:long-chain fatty acid-CoA ligase activity"/>
    <property type="evidence" value="ECO:0007669"/>
    <property type="project" value="TreeGrafter"/>
</dbReference>
<keyword evidence="8" id="KW-0378">Hydrolase</keyword>
<evidence type="ECO:0000256" key="3">
    <source>
        <dbReference type="ARBA" id="ARBA00022741"/>
    </source>
</evidence>
<dbReference type="STRING" id="183478.A0A364NEZ8"/>
<gene>
    <name evidence="8" type="ORF">DDE83_000903</name>
</gene>
<dbReference type="InterPro" id="IPR000873">
    <property type="entry name" value="AMP-dep_synth/lig_dom"/>
</dbReference>
<protein>
    <submittedName>
        <fullName evidence="8">Acetyl-CoA synthetase-like protein</fullName>
        <ecNumber evidence="8">3.6.3.47</ecNumber>
    </submittedName>
</protein>
<evidence type="ECO:0000259" key="6">
    <source>
        <dbReference type="Pfam" id="PF00501"/>
    </source>
</evidence>
<comment type="similarity">
    <text evidence="1">Belongs to the ATP-dependent AMP-binding enzyme family.</text>
</comment>
<keyword evidence="2" id="KW-0436">Ligase</keyword>
<keyword evidence="3" id="KW-0547">Nucleotide-binding</keyword>